<evidence type="ECO:0000256" key="2">
    <source>
        <dbReference type="ARBA" id="ARBA00005582"/>
    </source>
</evidence>
<dbReference type="GO" id="GO:0044716">
    <property type="term" value="F:8-oxo-GDP phosphatase activity"/>
    <property type="evidence" value="ECO:0007669"/>
    <property type="project" value="TreeGrafter"/>
</dbReference>
<name>A0A1D9M8L8_9RHOB</name>
<reference evidence="18 19" key="1">
    <citation type="submission" date="2016-10" db="EMBL/GenBank/DDBJ databases">
        <title>Rhodobacter sp. LPB0142, isolated from sea water.</title>
        <authorList>
            <person name="Kim E."/>
            <person name="Yi H."/>
        </authorList>
    </citation>
    <scope>NUCLEOTIDE SEQUENCE [LARGE SCALE GENOMIC DNA]</scope>
    <source>
        <strain evidence="18 19">LPB0142</strain>
    </source>
</reference>
<dbReference type="InterPro" id="IPR020084">
    <property type="entry name" value="NUDIX_hydrolase_CS"/>
</dbReference>
<evidence type="ECO:0000256" key="16">
    <source>
        <dbReference type="ARBA" id="ARBA00042798"/>
    </source>
</evidence>
<dbReference type="GO" id="GO:0008413">
    <property type="term" value="F:8-oxo-7,8-dihydroguanosine triphosphate pyrophosphatase activity"/>
    <property type="evidence" value="ECO:0007669"/>
    <property type="project" value="TreeGrafter"/>
</dbReference>
<dbReference type="GO" id="GO:0046872">
    <property type="term" value="F:metal ion binding"/>
    <property type="evidence" value="ECO:0007669"/>
    <property type="project" value="UniProtKB-KW"/>
</dbReference>
<evidence type="ECO:0000256" key="6">
    <source>
        <dbReference type="ARBA" id="ARBA00022763"/>
    </source>
</evidence>
<dbReference type="STRING" id="1850250.LPB142_01695"/>
<dbReference type="PROSITE" id="PS00893">
    <property type="entry name" value="NUDIX_BOX"/>
    <property type="match status" value="1"/>
</dbReference>
<accession>A0A1D9M8L8</accession>
<dbReference type="CDD" id="cd03425">
    <property type="entry name" value="NUDIX_MutT_NudA_like"/>
    <property type="match status" value="1"/>
</dbReference>
<evidence type="ECO:0000259" key="17">
    <source>
        <dbReference type="PROSITE" id="PS51462"/>
    </source>
</evidence>
<dbReference type="InterPro" id="IPR047127">
    <property type="entry name" value="MutT-like"/>
</dbReference>
<dbReference type="SUPFAM" id="SSF55811">
    <property type="entry name" value="Nudix"/>
    <property type="match status" value="1"/>
</dbReference>
<comment type="cofactor">
    <cofactor evidence="1">
        <name>Mg(2+)</name>
        <dbReference type="ChEBI" id="CHEBI:18420"/>
    </cofactor>
</comment>
<protein>
    <recommendedName>
        <fullName evidence="13">8-oxo-dGTP diphosphatase</fullName>
        <ecNumber evidence="12">3.6.1.55</ecNumber>
    </recommendedName>
    <alternativeName>
        <fullName evidence="16">7,8-dihydro-8-oxoguanine-triphosphatase</fullName>
    </alternativeName>
    <alternativeName>
        <fullName evidence="15">Mutator protein MutT</fullName>
    </alternativeName>
    <alternativeName>
        <fullName evidence="14">dGTP pyrophosphohydrolase</fullName>
    </alternativeName>
</protein>
<dbReference type="PROSITE" id="PS51462">
    <property type="entry name" value="NUDIX"/>
    <property type="match status" value="1"/>
</dbReference>
<evidence type="ECO:0000256" key="8">
    <source>
        <dbReference type="ARBA" id="ARBA00022842"/>
    </source>
</evidence>
<dbReference type="RefSeq" id="WP_071165309.1">
    <property type="nucleotide sequence ID" value="NZ_CP017781.1"/>
</dbReference>
<evidence type="ECO:0000256" key="5">
    <source>
        <dbReference type="ARBA" id="ARBA00022723"/>
    </source>
</evidence>
<dbReference type="InterPro" id="IPR020476">
    <property type="entry name" value="Nudix_hydrolase"/>
</dbReference>
<dbReference type="GO" id="GO:0035539">
    <property type="term" value="F:8-oxo-7,8-dihydrodeoxyguanosine triphosphate pyrophosphatase activity"/>
    <property type="evidence" value="ECO:0007669"/>
    <property type="project" value="UniProtKB-EC"/>
</dbReference>
<dbReference type="Pfam" id="PF14815">
    <property type="entry name" value="NUDIX_4"/>
    <property type="match status" value="1"/>
</dbReference>
<gene>
    <name evidence="18" type="ORF">LPB142_01695</name>
</gene>
<evidence type="ECO:0000256" key="1">
    <source>
        <dbReference type="ARBA" id="ARBA00001946"/>
    </source>
</evidence>
<proteinExistence type="inferred from homology"/>
<evidence type="ECO:0000256" key="13">
    <source>
        <dbReference type="ARBA" id="ARBA00040794"/>
    </source>
</evidence>
<keyword evidence="7 18" id="KW-0378">Hydrolase</keyword>
<dbReference type="FunFam" id="3.90.79.10:FF:000014">
    <property type="entry name" value="8-oxo-dGTP diphosphatase MutT"/>
    <property type="match status" value="1"/>
</dbReference>
<dbReference type="GO" id="GO:0006260">
    <property type="term" value="P:DNA replication"/>
    <property type="evidence" value="ECO:0007669"/>
    <property type="project" value="UniProtKB-KW"/>
</dbReference>
<dbReference type="InterPro" id="IPR015797">
    <property type="entry name" value="NUDIX_hydrolase-like_dom_sf"/>
</dbReference>
<sequence>MSGGCGPEGAPPPPAPARIILVAAVALIDPDGRVLLAQRPEGKSLAGLWEFPGGKVEPGESPETALIRELHEELGIDTWHSCLAPLTFASHAYDDFHLLMPLYACRRWEGIAHPREGQRLAWVRPNDLRSYPMPPADEPLIPILRDWL</sequence>
<evidence type="ECO:0000256" key="12">
    <source>
        <dbReference type="ARBA" id="ARBA00038905"/>
    </source>
</evidence>
<comment type="catalytic activity">
    <reaction evidence="10">
        <text>8-oxo-dGTP + H2O = 8-oxo-dGMP + diphosphate + H(+)</text>
        <dbReference type="Rhea" id="RHEA:31575"/>
        <dbReference type="ChEBI" id="CHEBI:15377"/>
        <dbReference type="ChEBI" id="CHEBI:15378"/>
        <dbReference type="ChEBI" id="CHEBI:33019"/>
        <dbReference type="ChEBI" id="CHEBI:63224"/>
        <dbReference type="ChEBI" id="CHEBI:77896"/>
        <dbReference type="EC" id="3.6.1.55"/>
    </reaction>
</comment>
<dbReference type="KEGG" id="rhp:LPB142_01695"/>
<evidence type="ECO:0000313" key="18">
    <source>
        <dbReference type="EMBL" id="AOZ68177.1"/>
    </source>
</evidence>
<dbReference type="GO" id="GO:0044715">
    <property type="term" value="F:8-oxo-dGDP phosphatase activity"/>
    <property type="evidence" value="ECO:0007669"/>
    <property type="project" value="TreeGrafter"/>
</dbReference>
<dbReference type="EMBL" id="CP017781">
    <property type="protein sequence ID" value="AOZ68177.1"/>
    <property type="molecule type" value="Genomic_DNA"/>
</dbReference>
<keyword evidence="3" id="KW-0515">Mutator protein</keyword>
<feature type="domain" description="Nudix hydrolase" evidence="17">
    <location>
        <begin position="18"/>
        <end position="146"/>
    </location>
</feature>
<organism evidence="18 19">
    <name type="scientific">Rhodobacter xanthinilyticus</name>
    <dbReference type="NCBI Taxonomy" id="1850250"/>
    <lineage>
        <taxon>Bacteria</taxon>
        <taxon>Pseudomonadati</taxon>
        <taxon>Pseudomonadota</taxon>
        <taxon>Alphaproteobacteria</taxon>
        <taxon>Rhodobacterales</taxon>
        <taxon>Rhodobacter group</taxon>
        <taxon>Rhodobacter</taxon>
    </lineage>
</organism>
<dbReference type="Gene3D" id="3.90.79.10">
    <property type="entry name" value="Nucleoside Triphosphate Pyrophosphohydrolase"/>
    <property type="match status" value="1"/>
</dbReference>
<keyword evidence="4" id="KW-0235">DNA replication</keyword>
<evidence type="ECO:0000256" key="14">
    <source>
        <dbReference type="ARBA" id="ARBA00041592"/>
    </source>
</evidence>
<evidence type="ECO:0000256" key="7">
    <source>
        <dbReference type="ARBA" id="ARBA00022801"/>
    </source>
</evidence>
<keyword evidence="8" id="KW-0460">Magnesium</keyword>
<dbReference type="EC" id="3.6.1.55" evidence="12"/>
<dbReference type="GO" id="GO:0006281">
    <property type="term" value="P:DNA repair"/>
    <property type="evidence" value="ECO:0007669"/>
    <property type="project" value="UniProtKB-KW"/>
</dbReference>
<evidence type="ECO:0000313" key="19">
    <source>
        <dbReference type="Proteomes" id="UP000176562"/>
    </source>
</evidence>
<dbReference type="AlphaFoldDB" id="A0A1D9M8L8"/>
<dbReference type="InterPro" id="IPR000086">
    <property type="entry name" value="NUDIX_hydrolase_dom"/>
</dbReference>
<keyword evidence="5" id="KW-0479">Metal-binding</keyword>
<dbReference type="PANTHER" id="PTHR47707">
    <property type="entry name" value="8-OXO-DGTP DIPHOSPHATASE"/>
    <property type="match status" value="1"/>
</dbReference>
<dbReference type="Proteomes" id="UP000176562">
    <property type="component" value="Chromosome"/>
</dbReference>
<keyword evidence="6" id="KW-0227">DNA damage</keyword>
<evidence type="ECO:0000256" key="3">
    <source>
        <dbReference type="ARBA" id="ARBA00022457"/>
    </source>
</evidence>
<comment type="catalytic activity">
    <reaction evidence="11">
        <text>8-oxo-GTP + H2O = 8-oxo-GMP + diphosphate + H(+)</text>
        <dbReference type="Rhea" id="RHEA:67616"/>
        <dbReference type="ChEBI" id="CHEBI:15377"/>
        <dbReference type="ChEBI" id="CHEBI:15378"/>
        <dbReference type="ChEBI" id="CHEBI:33019"/>
        <dbReference type="ChEBI" id="CHEBI:143553"/>
        <dbReference type="ChEBI" id="CHEBI:145694"/>
    </reaction>
</comment>
<dbReference type="InterPro" id="IPR029119">
    <property type="entry name" value="MutY_C"/>
</dbReference>
<evidence type="ECO:0000256" key="15">
    <source>
        <dbReference type="ARBA" id="ARBA00041979"/>
    </source>
</evidence>
<dbReference type="PANTHER" id="PTHR47707:SF1">
    <property type="entry name" value="NUDIX HYDROLASE FAMILY PROTEIN"/>
    <property type="match status" value="1"/>
</dbReference>
<evidence type="ECO:0000256" key="10">
    <source>
        <dbReference type="ARBA" id="ARBA00035861"/>
    </source>
</evidence>
<evidence type="ECO:0000256" key="11">
    <source>
        <dbReference type="ARBA" id="ARBA00036904"/>
    </source>
</evidence>
<evidence type="ECO:0000256" key="4">
    <source>
        <dbReference type="ARBA" id="ARBA00022705"/>
    </source>
</evidence>
<keyword evidence="19" id="KW-1185">Reference proteome</keyword>
<evidence type="ECO:0000256" key="9">
    <source>
        <dbReference type="ARBA" id="ARBA00023204"/>
    </source>
</evidence>
<keyword evidence="9" id="KW-0234">DNA repair</keyword>
<dbReference type="PRINTS" id="PR00502">
    <property type="entry name" value="NUDIXFAMILY"/>
</dbReference>
<comment type="similarity">
    <text evidence="2">Belongs to the Nudix hydrolase family.</text>
</comment>